<evidence type="ECO:0000313" key="3">
    <source>
        <dbReference type="EMBL" id="QGJ80003.1"/>
    </source>
</evidence>
<geneLocation type="plasmid" evidence="2">
    <name>p516602-KPC</name>
</geneLocation>
<proteinExistence type="predicted"/>
<dbReference type="EMBL" id="MN310367">
    <property type="protein sequence ID" value="QFX76235.1"/>
    <property type="molecule type" value="Genomic_DNA"/>
</dbReference>
<keyword evidence="2" id="KW-0614">Plasmid</keyword>
<feature type="transmembrane region" description="Helical" evidence="1">
    <location>
        <begin position="59"/>
        <end position="76"/>
    </location>
</feature>
<sequence>MQGGIAVIKVNDIEVGTMPISLYEDIVESVKNNWRTRIAVWFSYVQLLWKMVLRLCSHYVQNIVIIFALLMLYSFFNSTETIHFIDEFRNAPSKEIAGTIHFVININFILTGISYTLSLLIKGTPEFKDAYESSIANKIRKVMEVPAEGKVSIIYIQGNGDAAG</sequence>
<reference evidence="2" key="1">
    <citation type="submission" date="2019-08" db="EMBL/GenBank/DDBJ databases">
        <authorList>
            <person name="Zhou D."/>
        </authorList>
    </citation>
    <scope>NUCLEOTIDE SEQUENCE</scope>
    <source>
        <strain evidence="2">170516602</strain>
        <strain evidence="3">1712229813</strain>
        <plasmid evidence="3">p229813-KPC</plasmid>
        <plasmid evidence="2">p516602-KPC</plasmid>
    </source>
</reference>
<dbReference type="RefSeq" id="WP_205448028.1">
    <property type="nucleotide sequence ID" value="NZ_CP070522.1"/>
</dbReference>
<keyword evidence="1" id="KW-0812">Transmembrane</keyword>
<dbReference type="AlphaFoldDB" id="A0A6B7PW16"/>
<dbReference type="EMBL" id="MN310368">
    <property type="protein sequence ID" value="QGJ80003.1"/>
    <property type="molecule type" value="Genomic_DNA"/>
</dbReference>
<evidence type="ECO:0000313" key="2">
    <source>
        <dbReference type="EMBL" id="QFX76235.1"/>
    </source>
</evidence>
<name>A0A6B7PW16_MORMO</name>
<keyword evidence="1" id="KW-0472">Membrane</keyword>
<geneLocation type="plasmid" evidence="3">
    <name>p229813-KPC</name>
</geneLocation>
<accession>A0A6B7PW16</accession>
<organism evidence="2">
    <name type="scientific">Morganella morganii</name>
    <name type="common">Proteus morganii</name>
    <dbReference type="NCBI Taxonomy" id="582"/>
    <lineage>
        <taxon>Bacteria</taxon>
        <taxon>Pseudomonadati</taxon>
        <taxon>Pseudomonadota</taxon>
        <taxon>Gammaproteobacteria</taxon>
        <taxon>Enterobacterales</taxon>
        <taxon>Morganellaceae</taxon>
        <taxon>Morganella</taxon>
    </lineage>
</organism>
<protein>
    <submittedName>
        <fullName evidence="2">Uncharacterized protein</fullName>
    </submittedName>
</protein>
<keyword evidence="1" id="KW-1133">Transmembrane helix</keyword>
<feature type="transmembrane region" description="Helical" evidence="1">
    <location>
        <begin position="96"/>
        <end position="121"/>
    </location>
</feature>
<evidence type="ECO:0000256" key="1">
    <source>
        <dbReference type="SAM" id="Phobius"/>
    </source>
</evidence>